<dbReference type="Pfam" id="PF00889">
    <property type="entry name" value="EF_TS"/>
    <property type="match status" value="1"/>
</dbReference>
<dbReference type="HAMAP" id="MF_00050">
    <property type="entry name" value="EF_Ts"/>
    <property type="match status" value="1"/>
</dbReference>
<accession>T1KRD7</accession>
<dbReference type="KEGG" id="tut:107366576"/>
<comment type="similarity">
    <text evidence="1 4">Belongs to the EF-Ts family.</text>
</comment>
<keyword evidence="2 4" id="KW-0251">Elongation factor</keyword>
<evidence type="ECO:0000256" key="2">
    <source>
        <dbReference type="ARBA" id="ARBA00022768"/>
    </source>
</evidence>
<dbReference type="GO" id="GO:0003746">
    <property type="term" value="F:translation elongation factor activity"/>
    <property type="evidence" value="ECO:0007669"/>
    <property type="project" value="UniProtKB-UniRule"/>
</dbReference>
<feature type="domain" description="Translation elongation factor EFTs/EF1B dimerisation" evidence="6">
    <location>
        <begin position="104"/>
        <end position="226"/>
    </location>
</feature>
<feature type="region of interest" description="Disordered" evidence="5">
    <location>
        <begin position="236"/>
        <end position="275"/>
    </location>
</feature>
<dbReference type="Pfam" id="PF25025">
    <property type="entry name" value="EF-Ts_N"/>
    <property type="match status" value="1"/>
</dbReference>
<gene>
    <name evidence="7" type="primary">107366576</name>
</gene>
<dbReference type="CDD" id="cd14275">
    <property type="entry name" value="UBA_EF-Ts"/>
    <property type="match status" value="1"/>
</dbReference>
<dbReference type="eggNOG" id="KOG1071">
    <property type="taxonomic scope" value="Eukaryota"/>
</dbReference>
<dbReference type="SUPFAM" id="SSF46934">
    <property type="entry name" value="UBA-like"/>
    <property type="match status" value="1"/>
</dbReference>
<dbReference type="GO" id="GO:0005739">
    <property type="term" value="C:mitochondrion"/>
    <property type="evidence" value="ECO:0007669"/>
    <property type="project" value="UniProtKB-SubCell"/>
</dbReference>
<dbReference type="InterPro" id="IPR018101">
    <property type="entry name" value="Transl_elong_Ts_CS"/>
</dbReference>
<dbReference type="PANTHER" id="PTHR11741">
    <property type="entry name" value="ELONGATION FACTOR TS"/>
    <property type="match status" value="1"/>
</dbReference>
<reference evidence="7" key="2">
    <citation type="submission" date="2015-06" db="UniProtKB">
        <authorList>
            <consortium name="EnsemblMetazoa"/>
        </authorList>
    </citation>
    <scope>IDENTIFICATION</scope>
</reference>
<evidence type="ECO:0000313" key="8">
    <source>
        <dbReference type="Proteomes" id="UP000015104"/>
    </source>
</evidence>
<reference evidence="8" key="1">
    <citation type="submission" date="2011-08" db="EMBL/GenBank/DDBJ databases">
        <authorList>
            <person name="Rombauts S."/>
        </authorList>
    </citation>
    <scope>NUCLEOTIDE SEQUENCE</scope>
    <source>
        <strain evidence="8">London</strain>
    </source>
</reference>
<keyword evidence="8" id="KW-1185">Reference proteome</keyword>
<dbReference type="Proteomes" id="UP000015104">
    <property type="component" value="Unassembled WGS sequence"/>
</dbReference>
<dbReference type="PANTHER" id="PTHR11741:SF0">
    <property type="entry name" value="ELONGATION FACTOR TS, MITOCHONDRIAL"/>
    <property type="match status" value="1"/>
</dbReference>
<dbReference type="InterPro" id="IPR014039">
    <property type="entry name" value="Transl_elong_EFTs/EF1B_dimer"/>
</dbReference>
<keyword evidence="3 4" id="KW-0648">Protein biosynthesis</keyword>
<sequence length="375" mass="42479">MIYQLNFNLPRILTLPSFNFTRIVCFSSSTKDSNLAKLRKKTGLAFVLCKKALELHNNDLNAAELYLKEESIKHGYAKIQKLQSRRAVQGLVGLFMHHESKQCALLEVNCETDFVARNQNFKQLVAQLTSSLLSPTTNKPSPSILPNTNLATKNVFGPDDLKFFNEQLSQAVIQLGENIKVSRGLILQLTEPQREDLHLFSYVHASGESIADINSVKLGKYGAVIVARQLPNEERKELPKVETAESQPVTKKQSNDSGVEDQKERKLTDEEIDNQEYDIEFGEEEPVNYTFDDVGKIVCQQIVGLNPTYLKKPEEVLAKEKELMKQGYKIPEDSEYLLDQKTIVNPSLSVAEFCDQHGIHILDFVRYECGENIEN</sequence>
<evidence type="ECO:0000259" key="6">
    <source>
        <dbReference type="Pfam" id="PF00889"/>
    </source>
</evidence>
<evidence type="ECO:0000256" key="3">
    <source>
        <dbReference type="ARBA" id="ARBA00022917"/>
    </source>
</evidence>
<dbReference type="STRING" id="32264.T1KRD7"/>
<dbReference type="Gene3D" id="1.10.8.10">
    <property type="entry name" value="DNA helicase RuvA subunit, C-terminal domain"/>
    <property type="match status" value="1"/>
</dbReference>
<protein>
    <recommendedName>
        <fullName evidence="4">Elongation factor Ts, mitochondrial</fullName>
        <shortName evidence="4">EF-Ts</shortName>
        <shortName evidence="4">EF-TsMt</shortName>
    </recommendedName>
</protein>
<comment type="function">
    <text evidence="4">Associates with the EF-Tu.GDP complex and induces the exchange of GDP to GTP. It remains bound to the aminoacyl-tRNA.EF-Tu.GTP complex up to the GTP hydrolysis stage on the ribosome.</text>
</comment>
<dbReference type="OMA" id="VGEAPIC"/>
<proteinExistence type="inferred from homology"/>
<dbReference type="GO" id="GO:0070125">
    <property type="term" value="P:mitochondrial translational elongation"/>
    <property type="evidence" value="ECO:0007669"/>
    <property type="project" value="TreeGrafter"/>
</dbReference>
<organism evidence="7 8">
    <name type="scientific">Tetranychus urticae</name>
    <name type="common">Two-spotted spider mite</name>
    <dbReference type="NCBI Taxonomy" id="32264"/>
    <lineage>
        <taxon>Eukaryota</taxon>
        <taxon>Metazoa</taxon>
        <taxon>Ecdysozoa</taxon>
        <taxon>Arthropoda</taxon>
        <taxon>Chelicerata</taxon>
        <taxon>Arachnida</taxon>
        <taxon>Acari</taxon>
        <taxon>Acariformes</taxon>
        <taxon>Trombidiformes</taxon>
        <taxon>Prostigmata</taxon>
        <taxon>Eleutherengona</taxon>
        <taxon>Raphignathae</taxon>
        <taxon>Tetranychoidea</taxon>
        <taxon>Tetranychidae</taxon>
        <taxon>Tetranychus</taxon>
    </lineage>
</organism>
<dbReference type="EMBL" id="CAEY01000389">
    <property type="status" value="NOT_ANNOTATED_CDS"/>
    <property type="molecule type" value="Genomic_DNA"/>
</dbReference>
<feature type="compositionally biased region" description="Basic and acidic residues" evidence="5">
    <location>
        <begin position="260"/>
        <end position="269"/>
    </location>
</feature>
<dbReference type="SUPFAM" id="SSF54713">
    <property type="entry name" value="Elongation factor Ts (EF-Ts), dimerisation domain"/>
    <property type="match status" value="1"/>
</dbReference>
<dbReference type="InterPro" id="IPR009060">
    <property type="entry name" value="UBA-like_sf"/>
</dbReference>
<evidence type="ECO:0000256" key="4">
    <source>
        <dbReference type="HAMAP-Rule" id="MF_03135"/>
    </source>
</evidence>
<dbReference type="HOGENOM" id="CLU_047155_4_0_1"/>
<dbReference type="AlphaFoldDB" id="T1KRD7"/>
<evidence type="ECO:0000256" key="1">
    <source>
        <dbReference type="ARBA" id="ARBA00005532"/>
    </source>
</evidence>
<feature type="compositionally biased region" description="Polar residues" evidence="5">
    <location>
        <begin position="244"/>
        <end position="257"/>
    </location>
</feature>
<dbReference type="InterPro" id="IPR036402">
    <property type="entry name" value="EF-Ts_dimer_sf"/>
</dbReference>
<dbReference type="OrthoDB" id="277235at2759"/>
<dbReference type="EnsemblMetazoa" id="tetur18g03170.1">
    <property type="protein sequence ID" value="tetur18g03170.1"/>
    <property type="gene ID" value="tetur18g03170"/>
</dbReference>
<keyword evidence="4" id="KW-0496">Mitochondrion</keyword>
<name>T1KRD7_TETUR</name>
<comment type="subcellular location">
    <subcellularLocation>
        <location evidence="4">Mitochondrion</location>
    </subcellularLocation>
</comment>
<dbReference type="Gene3D" id="3.30.479.20">
    <property type="entry name" value="Elongation factor Ts, dimerisation domain"/>
    <property type="match status" value="2"/>
</dbReference>
<evidence type="ECO:0000256" key="5">
    <source>
        <dbReference type="SAM" id="MobiDB-lite"/>
    </source>
</evidence>
<dbReference type="InterPro" id="IPR001816">
    <property type="entry name" value="Transl_elong_EFTs/EF1B"/>
</dbReference>
<dbReference type="PROSITE" id="PS01127">
    <property type="entry name" value="EF_TS_2"/>
    <property type="match status" value="1"/>
</dbReference>
<evidence type="ECO:0000313" key="7">
    <source>
        <dbReference type="EnsemblMetazoa" id="tetur18g03170.1"/>
    </source>
</evidence>